<evidence type="ECO:0000256" key="3">
    <source>
        <dbReference type="ARBA" id="ARBA00022741"/>
    </source>
</evidence>
<evidence type="ECO:0000256" key="2">
    <source>
        <dbReference type="ARBA" id="ARBA00022598"/>
    </source>
</evidence>
<feature type="domain" description="AMP-dependent synthetase/ligase" evidence="6">
    <location>
        <begin position="33"/>
        <end position="385"/>
    </location>
</feature>
<dbReference type="Gene3D" id="3.40.50.12780">
    <property type="entry name" value="N-terminal domain of ligase-like"/>
    <property type="match status" value="1"/>
</dbReference>
<dbReference type="Gene3D" id="3.30.300.30">
    <property type="match status" value="1"/>
</dbReference>
<organism evidence="8 9">
    <name type="scientific">Sulfobacillus harzensis</name>
    <dbReference type="NCBI Taxonomy" id="2729629"/>
    <lineage>
        <taxon>Bacteria</taxon>
        <taxon>Bacillati</taxon>
        <taxon>Bacillota</taxon>
        <taxon>Clostridia</taxon>
        <taxon>Eubacteriales</taxon>
        <taxon>Clostridiales Family XVII. Incertae Sedis</taxon>
        <taxon>Sulfobacillus</taxon>
    </lineage>
</organism>
<keyword evidence="5" id="KW-0472">Membrane</keyword>
<comment type="similarity">
    <text evidence="1">Belongs to the ATP-dependent AMP-binding enzyme family.</text>
</comment>
<dbReference type="PANTHER" id="PTHR43605:SF10">
    <property type="entry name" value="ACYL-COA SYNTHETASE MEDIUM CHAIN FAMILY MEMBER 3"/>
    <property type="match status" value="1"/>
</dbReference>
<evidence type="ECO:0000259" key="7">
    <source>
        <dbReference type="Pfam" id="PF13193"/>
    </source>
</evidence>
<sequence>MIDQYAAQARRFRWYIPESFNIGQAILEGKADDAVALWDVAEDFSFRTYTFGDLRRDANRVANGLAHLGVSRGDRVGILLSQSMELVVTHLATYLIGAIAVPLFVLFGDEAISYRINDAQCRLLVADAADWARLSSLRPEWNSVTHVLLTHSSEHIDPEVLSWDRIRDGASDRLAHQPTNANDPALVIYTSGTTGSPKGALHAHRVLLGHLPGVVMPHQSFPMPGDAMWTPADWAWIGGLLDVLLPSLFYGVPVVAYRARKFDPERTTGLLRKMPIRNVFFPPTALRLLRSMVDQPIPGVSLRTLASGGESLGADLTDWIRRVFGVVPAEFYGQTEANLLISNAPDVFPPVAGSIGRPVWGHEIHLLTERGEKVLPGEVGEITLALPDPVAFLRYWNRPDATEAKTAGQRIHTGDLARQDELGNVFFVGRSDDVINSAGYRMGPTEIEGVIATHPEVAMVAVIGKPDPIRGEIVKAFIVPRAASVNQKQVAREVQDLVRQRLGAHEYPREVEFVESLPVTATGKVERRTLRLREQAP</sequence>
<evidence type="ECO:0000256" key="5">
    <source>
        <dbReference type="SAM" id="Phobius"/>
    </source>
</evidence>
<dbReference type="RefSeq" id="WP_169101456.1">
    <property type="nucleotide sequence ID" value="NZ_JABBVZ010000068.1"/>
</dbReference>
<keyword evidence="2" id="KW-0436">Ligase</keyword>
<feature type="domain" description="AMP-binding enzyme C-terminal" evidence="7">
    <location>
        <begin position="446"/>
        <end position="524"/>
    </location>
</feature>
<dbReference type="AlphaFoldDB" id="A0A7Y0L6I1"/>
<feature type="transmembrane region" description="Helical" evidence="5">
    <location>
        <begin position="86"/>
        <end position="107"/>
    </location>
</feature>
<dbReference type="Pfam" id="PF00501">
    <property type="entry name" value="AMP-binding"/>
    <property type="match status" value="1"/>
</dbReference>
<accession>A0A7Y0L6I1</accession>
<evidence type="ECO:0000256" key="1">
    <source>
        <dbReference type="ARBA" id="ARBA00006432"/>
    </source>
</evidence>
<evidence type="ECO:0000259" key="6">
    <source>
        <dbReference type="Pfam" id="PF00501"/>
    </source>
</evidence>
<dbReference type="InterPro" id="IPR020845">
    <property type="entry name" value="AMP-binding_CS"/>
</dbReference>
<dbReference type="GO" id="GO:0004321">
    <property type="term" value="F:fatty-acyl-CoA synthase activity"/>
    <property type="evidence" value="ECO:0007669"/>
    <property type="project" value="TreeGrafter"/>
</dbReference>
<reference evidence="8 9" key="1">
    <citation type="submission" date="2020-04" db="EMBL/GenBank/DDBJ databases">
        <authorList>
            <person name="Zhang R."/>
            <person name="Schippers A."/>
        </authorList>
    </citation>
    <scope>NUCLEOTIDE SEQUENCE [LARGE SCALE GENOMIC DNA]</scope>
    <source>
        <strain evidence="8 9">DSM 109850</strain>
    </source>
</reference>
<keyword evidence="5" id="KW-1133">Transmembrane helix</keyword>
<dbReference type="PROSITE" id="PS00455">
    <property type="entry name" value="AMP_BINDING"/>
    <property type="match status" value="1"/>
</dbReference>
<evidence type="ECO:0000313" key="9">
    <source>
        <dbReference type="Proteomes" id="UP000533476"/>
    </source>
</evidence>
<evidence type="ECO:0000313" key="8">
    <source>
        <dbReference type="EMBL" id="NMP23842.1"/>
    </source>
</evidence>
<name>A0A7Y0L6I1_9FIRM</name>
<dbReference type="GO" id="GO:0006637">
    <property type="term" value="P:acyl-CoA metabolic process"/>
    <property type="evidence" value="ECO:0007669"/>
    <property type="project" value="TreeGrafter"/>
</dbReference>
<dbReference type="GO" id="GO:0016405">
    <property type="term" value="F:CoA-ligase activity"/>
    <property type="evidence" value="ECO:0007669"/>
    <property type="project" value="UniProtKB-ARBA"/>
</dbReference>
<dbReference type="Pfam" id="PF13193">
    <property type="entry name" value="AMP-binding_C"/>
    <property type="match status" value="1"/>
</dbReference>
<keyword evidence="4" id="KW-0067">ATP-binding</keyword>
<comment type="caution">
    <text evidence="8">The sequence shown here is derived from an EMBL/GenBank/DDBJ whole genome shotgun (WGS) entry which is preliminary data.</text>
</comment>
<dbReference type="InterPro" id="IPR000873">
    <property type="entry name" value="AMP-dep_synth/lig_dom"/>
</dbReference>
<protein>
    <submittedName>
        <fullName evidence="8">AMP-binding protein</fullName>
    </submittedName>
</protein>
<dbReference type="PANTHER" id="PTHR43605">
    <property type="entry name" value="ACYL-COENZYME A SYNTHETASE"/>
    <property type="match status" value="1"/>
</dbReference>
<dbReference type="InterPro" id="IPR051087">
    <property type="entry name" value="Mitochondrial_ACSM"/>
</dbReference>
<dbReference type="Proteomes" id="UP000533476">
    <property type="component" value="Unassembled WGS sequence"/>
</dbReference>
<dbReference type="SUPFAM" id="SSF56801">
    <property type="entry name" value="Acetyl-CoA synthetase-like"/>
    <property type="match status" value="1"/>
</dbReference>
<dbReference type="EMBL" id="JABBVZ010000068">
    <property type="protein sequence ID" value="NMP23842.1"/>
    <property type="molecule type" value="Genomic_DNA"/>
</dbReference>
<dbReference type="GO" id="GO:0006633">
    <property type="term" value="P:fatty acid biosynthetic process"/>
    <property type="evidence" value="ECO:0007669"/>
    <property type="project" value="TreeGrafter"/>
</dbReference>
<keyword evidence="9" id="KW-1185">Reference proteome</keyword>
<keyword evidence="5" id="KW-0812">Transmembrane</keyword>
<keyword evidence="3" id="KW-0547">Nucleotide-binding</keyword>
<gene>
    <name evidence="8" type="ORF">HIJ39_16005</name>
</gene>
<dbReference type="InterPro" id="IPR025110">
    <property type="entry name" value="AMP-bd_C"/>
</dbReference>
<evidence type="ECO:0000256" key="4">
    <source>
        <dbReference type="ARBA" id="ARBA00022840"/>
    </source>
</evidence>
<dbReference type="GO" id="GO:0015645">
    <property type="term" value="F:fatty acid ligase activity"/>
    <property type="evidence" value="ECO:0007669"/>
    <property type="project" value="TreeGrafter"/>
</dbReference>
<dbReference type="InterPro" id="IPR045851">
    <property type="entry name" value="AMP-bd_C_sf"/>
</dbReference>
<dbReference type="GO" id="GO:0005524">
    <property type="term" value="F:ATP binding"/>
    <property type="evidence" value="ECO:0007669"/>
    <property type="project" value="UniProtKB-KW"/>
</dbReference>
<proteinExistence type="inferred from homology"/>
<dbReference type="InterPro" id="IPR042099">
    <property type="entry name" value="ANL_N_sf"/>
</dbReference>